<evidence type="ECO:0000259" key="5">
    <source>
        <dbReference type="PROSITE" id="PS51034"/>
    </source>
</evidence>
<proteinExistence type="predicted"/>
<dbReference type="InterPro" id="IPR055356">
    <property type="entry name" value="ZP-N"/>
</dbReference>
<keyword evidence="1 4" id="KW-0732">Signal</keyword>
<dbReference type="SMART" id="SM00241">
    <property type="entry name" value="ZP"/>
    <property type="match status" value="1"/>
</dbReference>
<dbReference type="InterPro" id="IPR001507">
    <property type="entry name" value="ZP_dom"/>
</dbReference>
<dbReference type="PANTHER" id="PTHR14002">
    <property type="entry name" value="ENDOGLIN/TGF-BETA RECEPTOR TYPE III"/>
    <property type="match status" value="1"/>
</dbReference>
<feature type="transmembrane region" description="Helical" evidence="3">
    <location>
        <begin position="465"/>
        <end position="490"/>
    </location>
</feature>
<dbReference type="EMBL" id="JBHFQA010000016">
    <property type="protein sequence ID" value="KAL2085116.1"/>
    <property type="molecule type" value="Genomic_DNA"/>
</dbReference>
<keyword evidence="3" id="KW-0472">Membrane</keyword>
<evidence type="ECO:0000313" key="7">
    <source>
        <dbReference type="Proteomes" id="UP001591681"/>
    </source>
</evidence>
<gene>
    <name evidence="6" type="ORF">ACEWY4_018436</name>
</gene>
<dbReference type="PROSITE" id="PS51034">
    <property type="entry name" value="ZP_2"/>
    <property type="match status" value="1"/>
</dbReference>
<keyword evidence="2" id="KW-1015">Disulfide bond</keyword>
<dbReference type="Pfam" id="PF00100">
    <property type="entry name" value="Zona_pellucida"/>
    <property type="match status" value="1"/>
</dbReference>
<evidence type="ECO:0000256" key="1">
    <source>
        <dbReference type="ARBA" id="ARBA00022729"/>
    </source>
</evidence>
<organism evidence="6 7">
    <name type="scientific">Coilia grayii</name>
    <name type="common">Gray's grenadier anchovy</name>
    <dbReference type="NCBI Taxonomy" id="363190"/>
    <lineage>
        <taxon>Eukaryota</taxon>
        <taxon>Metazoa</taxon>
        <taxon>Chordata</taxon>
        <taxon>Craniata</taxon>
        <taxon>Vertebrata</taxon>
        <taxon>Euteleostomi</taxon>
        <taxon>Actinopterygii</taxon>
        <taxon>Neopterygii</taxon>
        <taxon>Teleostei</taxon>
        <taxon>Clupei</taxon>
        <taxon>Clupeiformes</taxon>
        <taxon>Clupeoidei</taxon>
        <taxon>Engraulidae</taxon>
        <taxon>Coilinae</taxon>
        <taxon>Coilia</taxon>
    </lineage>
</organism>
<sequence>MLEGRHAGLMWLMLFLVPVSVRCPGSWGGPYKRDSPEEQPGAAGIGNAGNAVSVSCPGISLLSALMGMTWRLALELLCGLVVVCRAQVVTTRERCALDPTYGSPMNSDIRVTCATNMMYLSILLCPMYFSGYNESLMALNGHFQRECMGTADLAASPPLLKFQIDINEQAIMLCGNRLRTTSEPGTGIFADYSSVQYVNISGRVNSFDPTAGTITYKEEIIYLFSCQYPLQYFVNNTQLSVSGVSLAIKDNNGSFISTLSMKLYRDQEYTQALLIPEKGLQLKTRVFVEIKATNLTTRFNVLLDRCYASVSPVPTNSTYYDLFVGCNRDPQTVVHMNGITQKAQFSFEAFRFTEHKNKTISTFYLHCLTRLCENSSCASMMPVTLLHHHSYHGDRYRGNPWSCPTNRRRRDAASILTYRLRREAETTEVTEVATVSSGPIFTKVDSGENQSPAGFSGSGEADGDLIGVAVAAGVLSAACISMAVIITVLARRKMSR</sequence>
<dbReference type="PANTHER" id="PTHR14002:SF10">
    <property type="entry name" value="ZONA PELLUCIDA-LIKE DOMAIN-CONTAINING PROTEIN 1-RELATED"/>
    <property type="match status" value="1"/>
</dbReference>
<feature type="chain" id="PRO_5044792676" description="ZP domain-containing protein" evidence="4">
    <location>
        <begin position="29"/>
        <end position="496"/>
    </location>
</feature>
<keyword evidence="3" id="KW-0812">Transmembrane</keyword>
<protein>
    <recommendedName>
        <fullName evidence="5">ZP domain-containing protein</fullName>
    </recommendedName>
</protein>
<dbReference type="InterPro" id="IPR042235">
    <property type="entry name" value="ZP-C_dom"/>
</dbReference>
<dbReference type="Gene3D" id="2.60.40.4100">
    <property type="entry name" value="Zona pellucida, ZP-C domain"/>
    <property type="match status" value="1"/>
</dbReference>
<keyword evidence="3" id="KW-1133">Transmembrane helix</keyword>
<feature type="signal peptide" evidence="4">
    <location>
        <begin position="1"/>
        <end position="28"/>
    </location>
</feature>
<comment type="caution">
    <text evidence="6">The sequence shown here is derived from an EMBL/GenBank/DDBJ whole genome shotgun (WGS) entry which is preliminary data.</text>
</comment>
<dbReference type="AlphaFoldDB" id="A0ABD1JGA4"/>
<name>A0ABD1JGA4_9TELE</name>
<accession>A0ABD1JGA4</accession>
<reference evidence="6 7" key="1">
    <citation type="submission" date="2024-09" db="EMBL/GenBank/DDBJ databases">
        <title>A chromosome-level genome assembly of Gray's grenadier anchovy, Coilia grayii.</title>
        <authorList>
            <person name="Fu Z."/>
        </authorList>
    </citation>
    <scope>NUCLEOTIDE SEQUENCE [LARGE SCALE GENOMIC DNA]</scope>
    <source>
        <strain evidence="6">G4</strain>
        <tissue evidence="6">Muscle</tissue>
    </source>
</reference>
<dbReference type="InterPro" id="IPR055355">
    <property type="entry name" value="ZP-C"/>
</dbReference>
<keyword evidence="7" id="KW-1185">Reference proteome</keyword>
<feature type="domain" description="ZP" evidence="5">
    <location>
        <begin position="112"/>
        <end position="390"/>
    </location>
</feature>
<evidence type="ECO:0000313" key="6">
    <source>
        <dbReference type="EMBL" id="KAL2085116.1"/>
    </source>
</evidence>
<evidence type="ECO:0000256" key="4">
    <source>
        <dbReference type="SAM" id="SignalP"/>
    </source>
</evidence>
<evidence type="ECO:0000256" key="3">
    <source>
        <dbReference type="SAM" id="Phobius"/>
    </source>
</evidence>
<dbReference type="Proteomes" id="UP001591681">
    <property type="component" value="Unassembled WGS sequence"/>
</dbReference>
<evidence type="ECO:0000256" key="2">
    <source>
        <dbReference type="ARBA" id="ARBA00023157"/>
    </source>
</evidence>
<dbReference type="Pfam" id="PF23344">
    <property type="entry name" value="ZP-N"/>
    <property type="match status" value="1"/>
</dbReference>